<name>A0A152A3B5_TIELA</name>
<evidence type="ECO:0000313" key="7">
    <source>
        <dbReference type="EMBL" id="KYR00753.1"/>
    </source>
</evidence>
<keyword evidence="4 6" id="KW-1133">Transmembrane helix</keyword>
<feature type="transmembrane region" description="Helical" evidence="6">
    <location>
        <begin position="170"/>
        <end position="191"/>
    </location>
</feature>
<feature type="transmembrane region" description="Helical" evidence="6">
    <location>
        <begin position="247"/>
        <end position="262"/>
    </location>
</feature>
<keyword evidence="5 6" id="KW-0472">Membrane</keyword>
<dbReference type="AlphaFoldDB" id="A0A152A3B5"/>
<comment type="caution">
    <text evidence="7">The sequence shown here is derived from an EMBL/GenBank/DDBJ whole genome shotgun (WGS) entry which is preliminary data.</text>
</comment>
<feature type="transmembrane region" description="Helical" evidence="6">
    <location>
        <begin position="394"/>
        <end position="417"/>
    </location>
</feature>
<dbReference type="InterPro" id="IPR007603">
    <property type="entry name" value="Choline_transptr-like"/>
</dbReference>
<evidence type="ECO:0000256" key="5">
    <source>
        <dbReference type="ARBA" id="ARBA00023136"/>
    </source>
</evidence>
<comment type="similarity">
    <text evidence="2 6">Belongs to the CTL (choline transporter-like) family.</text>
</comment>
<evidence type="ECO:0000256" key="1">
    <source>
        <dbReference type="ARBA" id="ARBA00004141"/>
    </source>
</evidence>
<dbReference type="OMA" id="DTIFVAM"/>
<dbReference type="Proteomes" id="UP000076078">
    <property type="component" value="Unassembled WGS sequence"/>
</dbReference>
<dbReference type="GO" id="GO:0022857">
    <property type="term" value="F:transmembrane transporter activity"/>
    <property type="evidence" value="ECO:0007669"/>
    <property type="project" value="UniProtKB-UniRule"/>
</dbReference>
<feature type="transmembrane region" description="Helical" evidence="6">
    <location>
        <begin position="65"/>
        <end position="87"/>
    </location>
</feature>
<proteinExistence type="inferred from homology"/>
<dbReference type="EMBL" id="LODT01000013">
    <property type="protein sequence ID" value="KYR00753.1"/>
    <property type="molecule type" value="Genomic_DNA"/>
</dbReference>
<dbReference type="OrthoDB" id="44736at2759"/>
<feature type="transmembrane region" description="Helical" evidence="6">
    <location>
        <begin position="117"/>
        <end position="139"/>
    </location>
</feature>
<evidence type="ECO:0000256" key="2">
    <source>
        <dbReference type="ARBA" id="ARBA00007168"/>
    </source>
</evidence>
<dbReference type="PANTHER" id="PTHR12385:SF4">
    <property type="entry name" value="PROTEIN PNS1"/>
    <property type="match status" value="1"/>
</dbReference>
<evidence type="ECO:0000256" key="4">
    <source>
        <dbReference type="ARBA" id="ARBA00022989"/>
    </source>
</evidence>
<evidence type="ECO:0000256" key="3">
    <source>
        <dbReference type="ARBA" id="ARBA00022692"/>
    </source>
</evidence>
<dbReference type="Pfam" id="PF04515">
    <property type="entry name" value="Choline_transpo"/>
    <property type="match status" value="1"/>
</dbReference>
<comment type="subcellular location">
    <subcellularLocation>
        <location evidence="6">Cell membrane</location>
        <topology evidence="6">Multi-pass membrane protein</topology>
    </subcellularLocation>
    <subcellularLocation>
        <location evidence="1">Membrane</location>
        <topology evidence="1">Multi-pass membrane protein</topology>
    </subcellularLocation>
</comment>
<dbReference type="InParanoid" id="A0A152A3B5"/>
<keyword evidence="8" id="KW-1185">Reference proteome</keyword>
<accession>A0A152A3B5</accession>
<protein>
    <recommendedName>
        <fullName evidence="6">Choline transporter-like protein</fullName>
    </recommendedName>
</protein>
<organism evidence="7 8">
    <name type="scientific">Tieghemostelium lacteum</name>
    <name type="common">Slime mold</name>
    <name type="synonym">Dictyostelium lacteum</name>
    <dbReference type="NCBI Taxonomy" id="361077"/>
    <lineage>
        <taxon>Eukaryota</taxon>
        <taxon>Amoebozoa</taxon>
        <taxon>Evosea</taxon>
        <taxon>Eumycetozoa</taxon>
        <taxon>Dictyostelia</taxon>
        <taxon>Dictyosteliales</taxon>
        <taxon>Raperosteliaceae</taxon>
        <taxon>Tieghemostelium</taxon>
    </lineage>
</organism>
<feature type="transmembrane region" description="Helical" evidence="6">
    <location>
        <begin position="336"/>
        <end position="361"/>
    </location>
</feature>
<feature type="transmembrane region" description="Helical" evidence="6">
    <location>
        <begin position="146"/>
        <end position="164"/>
    </location>
</feature>
<reference evidence="7 8" key="1">
    <citation type="submission" date="2015-12" db="EMBL/GenBank/DDBJ databases">
        <title>Dictyostelia acquired genes for synthesis and detection of signals that induce cell-type specialization by lateral gene transfer from prokaryotes.</title>
        <authorList>
            <person name="Gloeckner G."/>
            <person name="Schaap P."/>
        </authorList>
    </citation>
    <scope>NUCLEOTIDE SEQUENCE [LARGE SCALE GENOMIC DNA]</scope>
    <source>
        <strain evidence="7 8">TK</strain>
    </source>
</reference>
<feature type="transmembrane region" description="Helical" evidence="6">
    <location>
        <begin position="212"/>
        <end position="235"/>
    </location>
</feature>
<gene>
    <name evidence="7" type="ORF">DLAC_02796</name>
</gene>
<sequence>MDKNYNNNNINNGYYQSSYPLNNETYKESTNSNLDNYTFFYPQLELKPVDKGYHKFPRQPKYRDLIWLIVFVMHLLALVALFVISSLKNNGNILSSQENSNADSGQTNLLPQNQYNVYYMLGLAVGVSMLFAFTWLLLIKYFTKPLIYLTLVISILMLLSVAVVNFIYGYYFLAIMSAIFTFITAIAIWSWRNRINFAVLILQTIIPILNEYWGTFIVSFIGLTIQLIWTGFWSYTLIISQDFNKDINYLSFILMLLSYFWTTQVIKNWVHVTIAGSVSTHYFMVDQAPTNPTYYSMKRASSTSLGSICLGSLFVSIIQTLRQLTYLGQDNRGGNILLLCARCILNVLEGILEYFNIYAFVQVAVYGKSYIQSAKDTWELIKSHGIEAVINDSLISGILNCGILIGGVVVGLIIGFISHHFVPVYYIQITIVSVLIAITTIYIMMELIQSSVVTLFVCFVMEPEVLSRNSPDLYQKLTVSYHTW</sequence>
<dbReference type="GO" id="GO:0005886">
    <property type="term" value="C:plasma membrane"/>
    <property type="evidence" value="ECO:0007669"/>
    <property type="project" value="UniProtKB-SubCell"/>
</dbReference>
<comment type="function">
    <text evidence="6">Choline transporter.</text>
</comment>
<feature type="transmembrane region" description="Helical" evidence="6">
    <location>
        <begin position="424"/>
        <end position="445"/>
    </location>
</feature>
<dbReference type="PANTHER" id="PTHR12385">
    <property type="entry name" value="CHOLINE TRANSPORTER-LIKE (SLC FAMILY 44)"/>
    <property type="match status" value="1"/>
</dbReference>
<keyword evidence="3 6" id="KW-0812">Transmembrane</keyword>
<evidence type="ECO:0000313" key="8">
    <source>
        <dbReference type="Proteomes" id="UP000076078"/>
    </source>
</evidence>
<evidence type="ECO:0000256" key="6">
    <source>
        <dbReference type="RuleBase" id="RU368066"/>
    </source>
</evidence>